<dbReference type="Proteomes" id="UP000006253">
    <property type="component" value="Unassembled WGS sequence"/>
</dbReference>
<name>A0A0E2B8T0_9LEPT</name>
<reference evidence="1 2" key="1">
    <citation type="submission" date="2012-10" db="EMBL/GenBank/DDBJ databases">
        <authorList>
            <person name="Harkins D.M."/>
            <person name="Durkin A.S."/>
            <person name="Brinkac L.M."/>
            <person name="Selengut J.D."/>
            <person name="Sanka R."/>
            <person name="DePew J."/>
            <person name="Purushe J."/>
            <person name="Peacock S.J."/>
            <person name="Thaipadungpanit J."/>
            <person name="Wuthiekanun V.W."/>
            <person name="Day N.P."/>
            <person name="Vinetz J.M."/>
            <person name="Sutton G.G."/>
            <person name="Nelson W.C."/>
            <person name="Fouts D.E."/>
        </authorList>
    </citation>
    <scope>NUCLEOTIDE SEQUENCE [LARGE SCALE GENOMIC DNA]</scope>
    <source>
        <strain evidence="1 2">H1</strain>
    </source>
</reference>
<evidence type="ECO:0000313" key="2">
    <source>
        <dbReference type="Proteomes" id="UP000006253"/>
    </source>
</evidence>
<comment type="caution">
    <text evidence="1">The sequence shown here is derived from an EMBL/GenBank/DDBJ whole genome shotgun (WGS) entry which is preliminary data.</text>
</comment>
<protein>
    <submittedName>
        <fullName evidence="1">Uncharacterized protein</fullName>
    </submittedName>
</protein>
<dbReference type="EMBL" id="AHMY02000069">
    <property type="protein sequence ID" value="EKO13517.1"/>
    <property type="molecule type" value="Genomic_DNA"/>
</dbReference>
<organism evidence="1 2">
    <name type="scientific">Leptospira kirschneri str. H1</name>
    <dbReference type="NCBI Taxonomy" id="1049966"/>
    <lineage>
        <taxon>Bacteria</taxon>
        <taxon>Pseudomonadati</taxon>
        <taxon>Spirochaetota</taxon>
        <taxon>Spirochaetia</taxon>
        <taxon>Leptospirales</taxon>
        <taxon>Leptospiraceae</taxon>
        <taxon>Leptospira</taxon>
    </lineage>
</organism>
<evidence type="ECO:0000313" key="1">
    <source>
        <dbReference type="EMBL" id="EKO13517.1"/>
    </source>
</evidence>
<gene>
    <name evidence="1" type="ORF">LEP1GSC081_0093</name>
</gene>
<accession>A0A0E2B8T0</accession>
<sequence>MLFINEARRKFKTIVVISPIKYIKRNVFLDKMLVFLENESIK</sequence>
<proteinExistence type="predicted"/>
<dbReference type="AlphaFoldDB" id="A0A0E2B8T0"/>